<name>A0A1N6I0P7_9FLAO</name>
<evidence type="ECO:0000313" key="4">
    <source>
        <dbReference type="Proteomes" id="UP000184782"/>
    </source>
</evidence>
<organism evidence="3 4">
    <name type="scientific">Chryseobacterium scophthalmum</name>
    <dbReference type="NCBI Taxonomy" id="59733"/>
    <lineage>
        <taxon>Bacteria</taxon>
        <taxon>Pseudomonadati</taxon>
        <taxon>Bacteroidota</taxon>
        <taxon>Flavobacteriia</taxon>
        <taxon>Flavobacteriales</taxon>
        <taxon>Weeksellaceae</taxon>
        <taxon>Chryseobacterium group</taxon>
        <taxon>Chryseobacterium</taxon>
    </lineage>
</organism>
<dbReference type="EMBL" id="FSRQ01000002">
    <property type="protein sequence ID" value="SIO25519.1"/>
    <property type="molecule type" value="Genomic_DNA"/>
</dbReference>
<dbReference type="Pfam" id="PF20041">
    <property type="entry name" value="DUF6443"/>
    <property type="match status" value="1"/>
</dbReference>
<dbReference type="InterPro" id="IPR028218">
    <property type="entry name" value="Toxin-JAB1"/>
</dbReference>
<dbReference type="InterPro" id="IPR050708">
    <property type="entry name" value="T6SS_VgrG/RHS"/>
</dbReference>
<dbReference type="NCBIfam" id="TIGR03696">
    <property type="entry name" value="Rhs_assc_core"/>
    <property type="match status" value="1"/>
</dbReference>
<feature type="compositionally biased region" description="Basic and acidic residues" evidence="1">
    <location>
        <begin position="944"/>
        <end position="963"/>
    </location>
</feature>
<gene>
    <name evidence="3" type="ORF">SAMN05421769_3059</name>
</gene>
<protein>
    <submittedName>
        <fullName evidence="3">RHS repeat-associated core domain-containing protein</fullName>
    </submittedName>
</protein>
<reference evidence="4" key="1">
    <citation type="submission" date="2016-12" db="EMBL/GenBank/DDBJ databases">
        <authorList>
            <person name="Varghese N."/>
            <person name="Submissions S."/>
        </authorList>
    </citation>
    <scope>NUCLEOTIDE SEQUENCE [LARGE SCALE GENOMIC DNA]</scope>
    <source>
        <strain evidence="4">DSM 16779</strain>
    </source>
</reference>
<accession>A0A1N6I0P7</accession>
<keyword evidence="4" id="KW-1185">Reference proteome</keyword>
<dbReference type="AlphaFoldDB" id="A0A1N6I0P7"/>
<dbReference type="InterPro" id="IPR045619">
    <property type="entry name" value="DUF6443"/>
</dbReference>
<dbReference type="PANTHER" id="PTHR32305">
    <property type="match status" value="1"/>
</dbReference>
<dbReference type="PANTHER" id="PTHR32305:SF15">
    <property type="entry name" value="PROTEIN RHSA-RELATED"/>
    <property type="match status" value="1"/>
</dbReference>
<evidence type="ECO:0000313" key="3">
    <source>
        <dbReference type="EMBL" id="SIO25519.1"/>
    </source>
</evidence>
<evidence type="ECO:0000256" key="1">
    <source>
        <dbReference type="SAM" id="MobiDB-lite"/>
    </source>
</evidence>
<dbReference type="InterPro" id="IPR022385">
    <property type="entry name" value="Rhs_assc_core"/>
</dbReference>
<dbReference type="Gene3D" id="2.180.10.10">
    <property type="entry name" value="RHS repeat-associated core"/>
    <property type="match status" value="1"/>
</dbReference>
<dbReference type="RefSeq" id="WP_074231116.1">
    <property type="nucleotide sequence ID" value="NZ_FSRQ01000002.1"/>
</dbReference>
<proteinExistence type="predicted"/>
<sequence>MKKIIIPIHLLFGCILSAQSTSENFIETKVYLDSLGTGDKLRTVQYIDGLGRPKQIVSVNSAPSGKDIVTHIEYDNFGRQVDSWLPTPMSTLNGNIQSSVKSAANTYYSDNYPYSHSNLELSPLDRPLSKLNEGNSWQQNPINFSYGANATGEVQKYIATFDYSTSQSTISKSIDYTAGQLYKNSVTDEDGNQSIEFKNSEGQIILVRKILSATESADTYYIYNNYGQLAYVISPKGTDLFKNLASGTQLPETTLNNLCYQYKYDRKNRLVEKKLPGKGWEYMVYDKADRLIFTQDAVMHPSDKWLFTKYDKFGRVIMTGIVGGSNRADMQNMILNNLIIENRDGVGFTKNGMQVYYSNNHFPYLETILSVNYYDSYPSGTPPVTNTLSNQIITDNTAAKINTKGMLLASYIKNIEDNNWTKTYSWYDKKGRAISSHSINHLGGYTKTESQLEFSGVPKKVITRHKRLSGDTEREIIESFTYDSQNRIKVHKHKVDNNAEEILAQNDYNDISQVIQKKVGGTILGSGLQTIDYQYNIRGWMTHINDPVNLGTEDLFGYKIKYNTVEGQSVPNLNFQNLIVQPKFNGNIAETDWKTSTDGNSNLRRYGYVYDKLNRLSAGFFQKDTNPTLGEYFEKITYDINSNITTLQRTAGSNGTTANGIDFLVYKYAFGNQSNQLESVQDVSQNNSGYPFFPVRNNISYDTNGNMTNHMDKNISKIEYNHLNLPTLVNAVVGGGWLPGLDAEGPRHTYKYKANGTKYAKRVDNISPYMEDFTEVDYLEGFQYQRKYTKMSTSQNPYDTGITLKFVPTSEGYFDFEKNKYIYNYSDHLGNVRLSYFHNGNSIEVLEENNYYPFGLKHEGYNGLAGNQSYQYKYNGKELQETGMYDYGARFYMPDIGRWGVVDSLSEEYTSWSPYNYVMNNPISNIDPDGRGVLTDYKLLQDGQVKRVDPNDRSEERSDDRLFVTDSKGNVDNSVDPHVIKKSAPTDSTPISELSLNFKDPQNAKYPHTTAPMFPKGLSRGFTNNSTTASSLYTFLIDNTNVEWGLAGHKIGSKMNYTIFTGHQTDVVTPIFSHRGVSKLSFEIHNHPRGTLPNTGDMNAAVSLDNASGKYPRHFVITSDGNPQRVYEYRRYIKNGEVVNDISVKKGLIINGNLNLKSLEK</sequence>
<feature type="domain" description="DUF6443" evidence="2">
    <location>
        <begin position="31"/>
        <end position="141"/>
    </location>
</feature>
<evidence type="ECO:0000259" key="2">
    <source>
        <dbReference type="Pfam" id="PF20041"/>
    </source>
</evidence>
<dbReference type="Pfam" id="PF15659">
    <property type="entry name" value="Toxin-JAB1"/>
    <property type="match status" value="1"/>
</dbReference>
<dbReference type="Proteomes" id="UP000184782">
    <property type="component" value="Unassembled WGS sequence"/>
</dbReference>
<feature type="region of interest" description="Disordered" evidence="1">
    <location>
        <begin position="944"/>
        <end position="968"/>
    </location>
</feature>
<dbReference type="STRING" id="59733.SAMN05421769_3059"/>